<evidence type="ECO:0000313" key="4">
    <source>
        <dbReference type="EMBL" id="HAF2570781.1"/>
    </source>
</evidence>
<name>A0A743Z4H5_SALER</name>
<protein>
    <recommendedName>
        <fullName evidence="5">Fimbrial protein</fullName>
    </recommendedName>
</protein>
<evidence type="ECO:0000256" key="1">
    <source>
        <dbReference type="SAM" id="SignalP"/>
    </source>
</evidence>
<sequence>MLMNNKMFILFYGLAFVSSACYADYVTPGGETPVDITVEADDHAPAVTFTPTSSLSPSVASASNSVLGTLDISYDVDVTGTFTCVYSEKSSYVNDAASLVIKSKDGSVTAYGRFYDNAGALRYVTPGSNKAYYINSHYSTYCAKAEPSVTYTLKHYSSDPFPPGEYTASVIVANFTP</sequence>
<organism evidence="3">
    <name type="scientific">Salmonella enterica</name>
    <name type="common">Salmonella choleraesuis</name>
    <dbReference type="NCBI Taxonomy" id="28901"/>
    <lineage>
        <taxon>Bacteria</taxon>
        <taxon>Pseudomonadati</taxon>
        <taxon>Pseudomonadota</taxon>
        <taxon>Gammaproteobacteria</taxon>
        <taxon>Enterobacterales</taxon>
        <taxon>Enterobacteriaceae</taxon>
        <taxon>Salmonella</taxon>
    </lineage>
</organism>
<accession>A0A743Z4H5</accession>
<feature type="signal peptide" evidence="1">
    <location>
        <begin position="1"/>
        <end position="23"/>
    </location>
</feature>
<dbReference type="EMBL" id="DAAUOA010000048">
    <property type="protein sequence ID" value="HAF2206994.1"/>
    <property type="molecule type" value="Genomic_DNA"/>
</dbReference>
<evidence type="ECO:0000313" key="2">
    <source>
        <dbReference type="EMBL" id="HAF1419361.1"/>
    </source>
</evidence>
<evidence type="ECO:0008006" key="5">
    <source>
        <dbReference type="Google" id="ProtNLM"/>
    </source>
</evidence>
<comment type="caution">
    <text evidence="3">The sequence shown here is derived from an EMBL/GenBank/DDBJ whole genome shotgun (WGS) entry which is preliminary data.</text>
</comment>
<gene>
    <name evidence="3" type="ORF">G8N85_005085</name>
    <name evidence="2" type="ORF">G9B68_003781</name>
    <name evidence="4" type="ORF">G9E70_003696</name>
</gene>
<dbReference type="PROSITE" id="PS51257">
    <property type="entry name" value="PROKAR_LIPOPROTEIN"/>
    <property type="match status" value="1"/>
</dbReference>
<dbReference type="AlphaFoldDB" id="A0A743Z4H5"/>
<proteinExistence type="predicted"/>
<reference evidence="3" key="2">
    <citation type="submission" date="2020-02" db="EMBL/GenBank/DDBJ databases">
        <authorList>
            <consortium name="NCBI Pathogen Detection Project"/>
        </authorList>
    </citation>
    <scope>NUCLEOTIDE SEQUENCE</scope>
    <source>
        <strain evidence="4">MA.05/00002289</strain>
        <strain evidence="3">MA.CK_01/00000941</strain>
        <strain evidence="2">MA.CK_95/00012903</strain>
    </source>
</reference>
<dbReference type="EMBL" id="DAAUPK010000016">
    <property type="protein sequence ID" value="HAF2570781.1"/>
    <property type="molecule type" value="Genomic_DNA"/>
</dbReference>
<evidence type="ECO:0000313" key="3">
    <source>
        <dbReference type="EMBL" id="HAF2206994.1"/>
    </source>
</evidence>
<reference evidence="3" key="1">
    <citation type="journal article" date="2018" name="Genome Biol.">
        <title>SKESA: strategic k-mer extension for scrupulous assemblies.</title>
        <authorList>
            <person name="Souvorov A."/>
            <person name="Agarwala R."/>
            <person name="Lipman D.J."/>
        </authorList>
    </citation>
    <scope>NUCLEOTIDE SEQUENCE</scope>
    <source>
        <strain evidence="4">MA.05/00002289</strain>
        <strain evidence="3">MA.CK_01/00000941</strain>
        <strain evidence="2">MA.CK_95/00012903</strain>
    </source>
</reference>
<keyword evidence="1" id="KW-0732">Signal</keyword>
<dbReference type="EMBL" id="DAAUMU010000021">
    <property type="protein sequence ID" value="HAF1419361.1"/>
    <property type="molecule type" value="Genomic_DNA"/>
</dbReference>
<feature type="chain" id="PRO_5036197487" description="Fimbrial protein" evidence="1">
    <location>
        <begin position="24"/>
        <end position="177"/>
    </location>
</feature>